<dbReference type="Gene3D" id="2.60.40.10">
    <property type="entry name" value="Immunoglobulins"/>
    <property type="match status" value="2"/>
</dbReference>
<dbReference type="EMBL" id="VATY01000002">
    <property type="protein sequence ID" value="TMM57331.1"/>
    <property type="molecule type" value="Genomic_DNA"/>
</dbReference>
<comment type="caution">
    <text evidence="3">The sequence shown here is derived from an EMBL/GenBank/DDBJ whole genome shotgun (WGS) entry which is preliminary data.</text>
</comment>
<dbReference type="PROSITE" id="PS50853">
    <property type="entry name" value="FN3"/>
    <property type="match status" value="1"/>
</dbReference>
<proteinExistence type="predicted"/>
<keyword evidence="4" id="KW-1185">Reference proteome</keyword>
<feature type="chain" id="PRO_5024430489" evidence="1">
    <location>
        <begin position="33"/>
        <end position="509"/>
    </location>
</feature>
<dbReference type="InterPro" id="IPR003961">
    <property type="entry name" value="FN3_dom"/>
</dbReference>
<dbReference type="InterPro" id="IPR036116">
    <property type="entry name" value="FN3_sf"/>
</dbReference>
<keyword evidence="1" id="KW-0732">Signal</keyword>
<evidence type="ECO:0000313" key="3">
    <source>
        <dbReference type="EMBL" id="TMM57331.1"/>
    </source>
</evidence>
<gene>
    <name evidence="3" type="ORF">FEE95_12670</name>
</gene>
<name>A0A5S3PRP8_9FLAO</name>
<feature type="signal peptide" evidence="1">
    <location>
        <begin position="1"/>
        <end position="32"/>
    </location>
</feature>
<reference evidence="3 4" key="1">
    <citation type="submission" date="2019-05" db="EMBL/GenBank/DDBJ databases">
        <authorList>
            <person name="Zhang J.-Y."/>
            <person name="Feg X."/>
            <person name="Du Z.-J."/>
        </authorList>
    </citation>
    <scope>NUCLEOTIDE SEQUENCE [LARGE SCALE GENOMIC DNA]</scope>
    <source>
        <strain evidence="3 4">RZ26</strain>
    </source>
</reference>
<dbReference type="NCBIfam" id="TIGR04131">
    <property type="entry name" value="Bac_Flav_CTERM"/>
    <property type="match status" value="1"/>
</dbReference>
<dbReference type="Pfam" id="PF13585">
    <property type="entry name" value="CHU_C"/>
    <property type="match status" value="1"/>
</dbReference>
<sequence length="509" mass="55272">MKMGIPFSSKTVFLIALVCWSWNGFSQTPACAALSIPSNGGTNVALDINFEWVASARAESYVLVAGTSSGATDILDNVNVGNVTEYDLPNNLPLGQTIFVKIIPENTDGQNINCAEVSFTTTTTQVPDCVGLVVPIEGAVDVPLDTAIEWTTSTNATGYRITIGSSSGSNDIIDDLDVGNTNSYQYPGGFAVLTAVFIVITPYNASGSNTSCSELRFTTTSATVPRCTQIINPQDGTELVPVNANITWIRDFTATGYLMTIREDEADGEFILREEDVGNGTNFKPPNFKPRTRYFVTMIPYNAQGNAVGCEAITFTTGDPLPLPDCSEWVFPVNRSSGVSPNTTFEWSEVPNTDGFILSIGTSLNGTDILSMEDVGNSTTYELSDDLPIGATIYVKVDTYKGDEISETCPIISFRIEGPDPMNLENEIPKFFTPNNDGFNDLWTINSTENISVNKIFVYDRYGKLLRQLGEGQGWDGTLNGKNLPAASYWYSVELVNAPAIKGYFLLKR</sequence>
<dbReference type="InterPro" id="IPR013783">
    <property type="entry name" value="Ig-like_fold"/>
</dbReference>
<dbReference type="InterPro" id="IPR026341">
    <property type="entry name" value="T9SS_type_B"/>
</dbReference>
<accession>A0A5S3PRP8</accession>
<protein>
    <submittedName>
        <fullName evidence="3">T9SS type B sorting domain-containing protein</fullName>
    </submittedName>
</protein>
<feature type="domain" description="Fibronectin type-III" evidence="2">
    <location>
        <begin position="229"/>
        <end position="320"/>
    </location>
</feature>
<dbReference type="Proteomes" id="UP000310314">
    <property type="component" value="Unassembled WGS sequence"/>
</dbReference>
<organism evidence="3 4">
    <name type="scientific">Maribacter algarum</name>
    <name type="common">ex Zhang et al. 2020</name>
    <dbReference type="NCBI Taxonomy" id="2578118"/>
    <lineage>
        <taxon>Bacteria</taxon>
        <taxon>Pseudomonadati</taxon>
        <taxon>Bacteroidota</taxon>
        <taxon>Flavobacteriia</taxon>
        <taxon>Flavobacteriales</taxon>
        <taxon>Flavobacteriaceae</taxon>
        <taxon>Maribacter</taxon>
    </lineage>
</organism>
<dbReference type="OrthoDB" id="9813840at2"/>
<dbReference type="AlphaFoldDB" id="A0A5S3PRP8"/>
<evidence type="ECO:0000256" key="1">
    <source>
        <dbReference type="SAM" id="SignalP"/>
    </source>
</evidence>
<dbReference type="RefSeq" id="WP_138658314.1">
    <property type="nucleotide sequence ID" value="NZ_VATY01000002.1"/>
</dbReference>
<evidence type="ECO:0000313" key="4">
    <source>
        <dbReference type="Proteomes" id="UP000310314"/>
    </source>
</evidence>
<dbReference type="SUPFAM" id="SSF49265">
    <property type="entry name" value="Fibronectin type III"/>
    <property type="match status" value="1"/>
</dbReference>
<evidence type="ECO:0000259" key="2">
    <source>
        <dbReference type="PROSITE" id="PS50853"/>
    </source>
</evidence>